<proteinExistence type="predicted"/>
<keyword evidence="1" id="KW-0472">Membrane</keyword>
<feature type="transmembrane region" description="Helical" evidence="1">
    <location>
        <begin position="6"/>
        <end position="31"/>
    </location>
</feature>
<comment type="caution">
    <text evidence="3">The sequence shown here is derived from an EMBL/GenBank/DDBJ whole genome shotgun (WGS) entry which is preliminary data.</text>
</comment>
<reference evidence="3" key="2">
    <citation type="journal article" date="2021" name="PeerJ">
        <title>Extensive microbial diversity within the chicken gut microbiome revealed by metagenomics and culture.</title>
        <authorList>
            <person name="Gilroy R."/>
            <person name="Ravi A."/>
            <person name="Getino M."/>
            <person name="Pursley I."/>
            <person name="Horton D.L."/>
            <person name="Alikhan N.F."/>
            <person name="Baker D."/>
            <person name="Gharbi K."/>
            <person name="Hall N."/>
            <person name="Watson M."/>
            <person name="Adriaenssens E.M."/>
            <person name="Foster-Nyarko E."/>
            <person name="Jarju S."/>
            <person name="Secka A."/>
            <person name="Antonio M."/>
            <person name="Oren A."/>
            <person name="Chaudhuri R.R."/>
            <person name="La Ragione R."/>
            <person name="Hildebrand F."/>
            <person name="Pallen M.J."/>
        </authorList>
    </citation>
    <scope>NUCLEOTIDE SEQUENCE</scope>
    <source>
        <strain evidence="3">11300</strain>
    </source>
</reference>
<accession>A0A9D1I4R7</accession>
<keyword evidence="1" id="KW-0812">Transmembrane</keyword>
<feature type="domain" description="DUF3592" evidence="2">
    <location>
        <begin position="43"/>
        <end position="144"/>
    </location>
</feature>
<name>A0A9D1I4R7_9FIRM</name>
<evidence type="ECO:0000313" key="3">
    <source>
        <dbReference type="EMBL" id="HIU27959.1"/>
    </source>
</evidence>
<sequence length="178" mass="19779">MTDIQIAVLEIAMVGGTGLLIGIIGIAVWFAQKRKTARCTEKTEGQVIRHRFRGGGRMEPVIGYRADGREYETVRTFRGVLTKTKVTPRNVYADQGAYVSEKDWLVVPMSAVTNLKKMAEDLWPTGSRMTVWYDPARPEKAFAQKKPDRAPAVSVIFMSVGAFMVLLSLGVGYLIAYC</sequence>
<protein>
    <submittedName>
        <fullName evidence="3">DUF3592 domain-containing protein</fullName>
    </submittedName>
</protein>
<dbReference type="Pfam" id="PF12158">
    <property type="entry name" value="DUF3592"/>
    <property type="match status" value="1"/>
</dbReference>
<keyword evidence="1" id="KW-1133">Transmembrane helix</keyword>
<organism evidence="3 4">
    <name type="scientific">Candidatus Fimisoma avicola</name>
    <dbReference type="NCBI Taxonomy" id="2840826"/>
    <lineage>
        <taxon>Bacteria</taxon>
        <taxon>Bacillati</taxon>
        <taxon>Bacillota</taxon>
        <taxon>Clostridia</taxon>
        <taxon>Eubacteriales</taxon>
        <taxon>Candidatus Fimisoma</taxon>
    </lineage>
</organism>
<reference evidence="3" key="1">
    <citation type="submission" date="2020-10" db="EMBL/GenBank/DDBJ databases">
        <authorList>
            <person name="Gilroy R."/>
        </authorList>
    </citation>
    <scope>NUCLEOTIDE SEQUENCE</scope>
    <source>
        <strain evidence="3">11300</strain>
    </source>
</reference>
<evidence type="ECO:0000256" key="1">
    <source>
        <dbReference type="SAM" id="Phobius"/>
    </source>
</evidence>
<evidence type="ECO:0000313" key="4">
    <source>
        <dbReference type="Proteomes" id="UP000824091"/>
    </source>
</evidence>
<dbReference type="EMBL" id="DVMO01000092">
    <property type="protein sequence ID" value="HIU27959.1"/>
    <property type="molecule type" value="Genomic_DNA"/>
</dbReference>
<dbReference type="InterPro" id="IPR021994">
    <property type="entry name" value="DUF3592"/>
</dbReference>
<gene>
    <name evidence="3" type="ORF">IAD16_06240</name>
</gene>
<feature type="transmembrane region" description="Helical" evidence="1">
    <location>
        <begin position="152"/>
        <end position="176"/>
    </location>
</feature>
<dbReference type="AlphaFoldDB" id="A0A9D1I4R7"/>
<evidence type="ECO:0000259" key="2">
    <source>
        <dbReference type="Pfam" id="PF12158"/>
    </source>
</evidence>
<dbReference type="Proteomes" id="UP000824091">
    <property type="component" value="Unassembled WGS sequence"/>
</dbReference>